<dbReference type="GO" id="GO:0008783">
    <property type="term" value="F:agmatinase activity"/>
    <property type="evidence" value="ECO:0007669"/>
    <property type="project" value="TreeGrafter"/>
</dbReference>
<dbReference type="SUPFAM" id="SSF52768">
    <property type="entry name" value="Arginase/deacetylase"/>
    <property type="match status" value="1"/>
</dbReference>
<evidence type="ECO:0000313" key="5">
    <source>
        <dbReference type="Proteomes" id="UP001205105"/>
    </source>
</evidence>
<protein>
    <recommendedName>
        <fullName evidence="6">Arginase</fullName>
    </recommendedName>
</protein>
<accession>A0AAD5DXI5</accession>
<evidence type="ECO:0000313" key="4">
    <source>
        <dbReference type="EMBL" id="KAI7842114.1"/>
    </source>
</evidence>
<evidence type="ECO:0008006" key="6">
    <source>
        <dbReference type="Google" id="ProtNLM"/>
    </source>
</evidence>
<evidence type="ECO:0000256" key="3">
    <source>
        <dbReference type="PROSITE-ProRule" id="PRU00742"/>
    </source>
</evidence>
<dbReference type="Pfam" id="PF00491">
    <property type="entry name" value="Arginase"/>
    <property type="match status" value="1"/>
</dbReference>
<organism evidence="4 5">
    <name type="scientific">Chlorella ohadii</name>
    <dbReference type="NCBI Taxonomy" id="2649997"/>
    <lineage>
        <taxon>Eukaryota</taxon>
        <taxon>Viridiplantae</taxon>
        <taxon>Chlorophyta</taxon>
        <taxon>core chlorophytes</taxon>
        <taxon>Trebouxiophyceae</taxon>
        <taxon>Chlorellales</taxon>
        <taxon>Chlorellaceae</taxon>
        <taxon>Chlorella clade</taxon>
        <taxon>Chlorella</taxon>
    </lineage>
</organism>
<name>A0AAD5DXI5_9CHLO</name>
<proteinExistence type="inferred from homology"/>
<dbReference type="InterPro" id="IPR023696">
    <property type="entry name" value="Ureohydrolase_dom_sf"/>
</dbReference>
<dbReference type="PANTHER" id="PTHR11358:SF26">
    <property type="entry name" value="GUANIDINO ACID HYDROLASE, MITOCHONDRIAL"/>
    <property type="match status" value="1"/>
</dbReference>
<keyword evidence="5" id="KW-1185">Reference proteome</keyword>
<gene>
    <name evidence="4" type="ORF">COHA_004307</name>
</gene>
<dbReference type="EMBL" id="JADXDR010000056">
    <property type="protein sequence ID" value="KAI7842114.1"/>
    <property type="molecule type" value="Genomic_DNA"/>
</dbReference>
<comment type="caution">
    <text evidence="4">The sequence shown here is derived from an EMBL/GenBank/DDBJ whole genome shotgun (WGS) entry which is preliminary data.</text>
</comment>
<dbReference type="InterPro" id="IPR006035">
    <property type="entry name" value="Ureohydrolase"/>
</dbReference>
<keyword evidence="2" id="KW-0378">Hydrolase</keyword>
<dbReference type="Gene3D" id="3.40.800.10">
    <property type="entry name" value="Ureohydrolase domain"/>
    <property type="match status" value="1"/>
</dbReference>
<dbReference type="PANTHER" id="PTHR11358">
    <property type="entry name" value="ARGINASE/AGMATINASE"/>
    <property type="match status" value="1"/>
</dbReference>
<dbReference type="GO" id="GO:0046872">
    <property type="term" value="F:metal ion binding"/>
    <property type="evidence" value="ECO:0007669"/>
    <property type="project" value="UniProtKB-KW"/>
</dbReference>
<dbReference type="AlphaFoldDB" id="A0AAD5DXI5"/>
<sequence>MAHRPACGRENIFIQLKYIIMSIMARTIAAAAALLALVASAAAAGCVFENPRPEYNKEDLSSETWCTPREDLQGNRPPGLIYVNRPMLALGVSGIPTLLNAPLALTADDLKAAGVEVALMGVPADVSYARRGSSWGPRAIRNSGDWYPAGFTMPDQYSRVDANGWNLGQGLVIADYGDAPVNPTSWYRSVGSIRAFVREVVETGAIPLIVGGDHAIMYPDVAAVVDVYGKGNVSLVLFDAHYDATKVTFGGEYTQANSIMNLVKEGLVDGSNIIIVGTRSWAPADSDLEWIRGQGIKFYNMPTIDAYGWEQVSNWIIKDLQESSAENVYVTIDLDVFEHIYAPATGTPEPNGLTPKQMLNMVRRLAAETNMVGAEVAEINPLLEPASSVAGSPTTQLVNYLLRQMATGIKMRKDGLTEPWYINSTAIDGGQGQIPKDTKRQFDFST</sequence>
<comment type="similarity">
    <text evidence="3">Belongs to the arginase family.</text>
</comment>
<dbReference type="CDD" id="cd09990">
    <property type="entry name" value="Agmatinase-like"/>
    <property type="match status" value="1"/>
</dbReference>
<dbReference type="PROSITE" id="PS51409">
    <property type="entry name" value="ARGINASE_2"/>
    <property type="match status" value="1"/>
</dbReference>
<keyword evidence="1" id="KW-0479">Metal-binding</keyword>
<reference evidence="4" key="1">
    <citation type="submission" date="2020-11" db="EMBL/GenBank/DDBJ databases">
        <title>Chlorella ohadii genome sequencing and assembly.</title>
        <authorList>
            <person name="Murik O."/>
            <person name="Treves H."/>
            <person name="Kedem I."/>
            <person name="Shotland Y."/>
            <person name="Kaplan A."/>
        </authorList>
    </citation>
    <scope>NUCLEOTIDE SEQUENCE</scope>
    <source>
        <strain evidence="4">1</strain>
    </source>
</reference>
<evidence type="ECO:0000256" key="2">
    <source>
        <dbReference type="ARBA" id="ARBA00022801"/>
    </source>
</evidence>
<dbReference type="PRINTS" id="PR00116">
    <property type="entry name" value="ARGINASE"/>
</dbReference>
<dbReference type="Proteomes" id="UP001205105">
    <property type="component" value="Unassembled WGS sequence"/>
</dbReference>
<dbReference type="GO" id="GO:0033389">
    <property type="term" value="P:putrescine biosynthetic process from arginine, via agmatine"/>
    <property type="evidence" value="ECO:0007669"/>
    <property type="project" value="TreeGrafter"/>
</dbReference>
<evidence type="ECO:0000256" key="1">
    <source>
        <dbReference type="ARBA" id="ARBA00022723"/>
    </source>
</evidence>